<dbReference type="InterPro" id="IPR006439">
    <property type="entry name" value="HAD-SF_hydro_IA"/>
</dbReference>
<reference evidence="14" key="1">
    <citation type="submission" date="2023-05" db="EMBL/GenBank/DDBJ databases">
        <title>Cataloging the Phylogenetic Diversity of Human Bladder Bacteria.</title>
        <authorList>
            <person name="Du J."/>
        </authorList>
    </citation>
    <scope>NUCLEOTIDE SEQUENCE</scope>
    <source>
        <strain evidence="14">UMB6789</strain>
    </source>
</reference>
<keyword evidence="4 12" id="KW-0460">Magnesium</keyword>
<feature type="active site" description="Proton donor/acceptor" evidence="10">
    <location>
        <position position="12"/>
    </location>
</feature>
<evidence type="ECO:0000256" key="3">
    <source>
        <dbReference type="ARBA" id="ARBA00022723"/>
    </source>
</evidence>
<dbReference type="AlphaFoldDB" id="A0AAW6Y0N3"/>
<feature type="binding site" evidence="11">
    <location>
        <begin position="10"/>
        <end position="12"/>
    </location>
    <ligand>
        <name>substrate</name>
    </ligand>
</feature>
<evidence type="ECO:0000256" key="11">
    <source>
        <dbReference type="PIRSR" id="PIRSR610972-2"/>
    </source>
</evidence>
<dbReference type="CDD" id="cd02598">
    <property type="entry name" value="HAD_BPGM"/>
    <property type="match status" value="1"/>
</dbReference>
<feature type="binding site" evidence="12">
    <location>
        <position position="12"/>
    </location>
    <ligand>
        <name>Mg(2+)</name>
        <dbReference type="ChEBI" id="CHEBI:18420"/>
    </ligand>
</feature>
<feature type="binding site" evidence="11">
    <location>
        <begin position="45"/>
        <end position="50"/>
    </location>
    <ligand>
        <name>substrate</name>
    </ligand>
</feature>
<dbReference type="InterPro" id="IPR023198">
    <property type="entry name" value="PGP-like_dom2"/>
</dbReference>
<feature type="binding site" evidence="11">
    <location>
        <begin position="115"/>
        <end position="119"/>
    </location>
    <ligand>
        <name>substrate</name>
    </ligand>
</feature>
<evidence type="ECO:0000256" key="1">
    <source>
        <dbReference type="ARBA" id="ARBA00006171"/>
    </source>
</evidence>
<name>A0AAW6Y0N3_GARVA</name>
<evidence type="ECO:0000256" key="12">
    <source>
        <dbReference type="PIRSR" id="PIRSR610972-3"/>
    </source>
</evidence>
<evidence type="ECO:0000256" key="9">
    <source>
        <dbReference type="ARBA" id="ARBA00044991"/>
    </source>
</evidence>
<dbReference type="InterPro" id="IPR023214">
    <property type="entry name" value="HAD_sf"/>
</dbReference>
<dbReference type="EC" id="5.4.2.6" evidence="8"/>
<sequence>MYKYEAVIFDLDGVICKTDKYHYLAWKHIADELNIEFNQEINKRLLGVSRMESFDIILEKYQGQMTDKEKIKWTDQKNEYYRSMLSQMSPDDILPGVKEVMESLRCDGIKLGLGSSSKNAKYILHQIQLDDYFDGVCDGNDITHSKPNPEVFVKTAQLLQCEASRCLVVEDAIAGIEAAHAGCMDCAAFGSIAISSLKAEYNIHAFSDLLAVFHK</sequence>
<feature type="binding site" evidence="11">
    <location>
        <position position="26"/>
    </location>
    <ligand>
        <name>substrate</name>
    </ligand>
</feature>
<evidence type="ECO:0000256" key="13">
    <source>
        <dbReference type="PIRSR" id="PIRSR610972-4"/>
    </source>
</evidence>
<gene>
    <name evidence="14" type="primary">pgmB</name>
    <name evidence="14" type="ORF">QP372_02250</name>
</gene>
<organism evidence="14 15">
    <name type="scientific">Gardnerella vaginalis</name>
    <dbReference type="NCBI Taxonomy" id="2702"/>
    <lineage>
        <taxon>Bacteria</taxon>
        <taxon>Bacillati</taxon>
        <taxon>Actinomycetota</taxon>
        <taxon>Actinomycetes</taxon>
        <taxon>Bifidobacteriales</taxon>
        <taxon>Bifidobacteriaceae</taxon>
        <taxon>Gardnerella</taxon>
    </lineage>
</organism>
<dbReference type="NCBIfam" id="TIGR01990">
    <property type="entry name" value="bPGM"/>
    <property type="match status" value="1"/>
</dbReference>
<dbReference type="SUPFAM" id="SSF56784">
    <property type="entry name" value="HAD-like"/>
    <property type="match status" value="1"/>
</dbReference>
<protein>
    <recommendedName>
        <fullName evidence="9">Beta-phosphoglucomutase</fullName>
        <ecNumber evidence="8">5.4.2.6</ecNumber>
    </recommendedName>
</protein>
<dbReference type="SFLD" id="SFLDG01135">
    <property type="entry name" value="C1.5.6:_HAD__Beta-PGM__Phospha"/>
    <property type="match status" value="1"/>
</dbReference>
<keyword evidence="2" id="KW-0597">Phosphoprotein</keyword>
<dbReference type="InterPro" id="IPR010976">
    <property type="entry name" value="B-phosphoglucomutase_hydrolase"/>
</dbReference>
<dbReference type="Gene3D" id="3.40.50.1000">
    <property type="entry name" value="HAD superfamily/HAD-like"/>
    <property type="match status" value="1"/>
</dbReference>
<feature type="binding site" evidence="11">
    <location>
        <position position="146"/>
    </location>
    <ligand>
        <name>substrate</name>
    </ligand>
</feature>
<feature type="binding site" evidence="12">
    <location>
        <position position="171"/>
    </location>
    <ligand>
        <name>Mg(2+)</name>
        <dbReference type="ChEBI" id="CHEBI:18420"/>
    </ligand>
</feature>
<evidence type="ECO:0000256" key="5">
    <source>
        <dbReference type="ARBA" id="ARBA00023235"/>
    </source>
</evidence>
<dbReference type="InterPro" id="IPR051600">
    <property type="entry name" value="Beta-PGM-like"/>
</dbReference>
<dbReference type="InterPro" id="IPR041492">
    <property type="entry name" value="HAD_2"/>
</dbReference>
<feature type="site" description="Important for catalytic activity and assists the phosphoryl transfer reaction to Asp8 by balancing charge and orienting the reacting groups" evidence="13">
    <location>
        <position position="115"/>
    </location>
</feature>
<feature type="binding site" evidence="11">
    <location>
        <position position="77"/>
    </location>
    <ligand>
        <name>substrate</name>
    </ligand>
</feature>
<evidence type="ECO:0000256" key="7">
    <source>
        <dbReference type="ARBA" id="ARBA00044926"/>
    </source>
</evidence>
<dbReference type="GO" id="GO:0000287">
    <property type="term" value="F:magnesium ion binding"/>
    <property type="evidence" value="ECO:0007669"/>
    <property type="project" value="InterPro"/>
</dbReference>
<feature type="binding site" evidence="11">
    <location>
        <position position="53"/>
    </location>
    <ligand>
        <name>substrate</name>
    </ligand>
</feature>
<feature type="binding site" evidence="12">
    <location>
        <position position="10"/>
    </location>
    <ligand>
        <name>Mg(2+)</name>
        <dbReference type="ChEBI" id="CHEBI:18420"/>
    </ligand>
</feature>
<dbReference type="GO" id="GO:0008801">
    <property type="term" value="F:beta-phosphoglucomutase activity"/>
    <property type="evidence" value="ECO:0007669"/>
    <property type="project" value="UniProtKB-EC"/>
</dbReference>
<evidence type="ECO:0000256" key="2">
    <source>
        <dbReference type="ARBA" id="ARBA00022553"/>
    </source>
</evidence>
<feature type="active site" description="Proton donor/acceptor" evidence="10">
    <location>
        <position position="10"/>
    </location>
</feature>
<keyword evidence="5 14" id="KW-0413">Isomerase</keyword>
<comment type="cofactor">
    <cofactor evidence="12">
        <name>Mg(2+)</name>
        <dbReference type="ChEBI" id="CHEBI:18420"/>
    </cofactor>
    <text evidence="12">Binds 2 magnesium ions per subunit.</text>
</comment>
<dbReference type="PANTHER" id="PTHR46193:SF18">
    <property type="entry name" value="HEXITOL PHOSPHATASE B"/>
    <property type="match status" value="1"/>
</dbReference>
<dbReference type="Pfam" id="PF13419">
    <property type="entry name" value="HAD_2"/>
    <property type="match status" value="1"/>
</dbReference>
<dbReference type="InterPro" id="IPR036412">
    <property type="entry name" value="HAD-like_sf"/>
</dbReference>
<dbReference type="Proteomes" id="UP001237784">
    <property type="component" value="Unassembled WGS sequence"/>
</dbReference>
<dbReference type="InterPro" id="IPR010972">
    <property type="entry name" value="Beta-PGM"/>
</dbReference>
<comment type="similarity">
    <text evidence="1">Belongs to the HAD-like hydrolase superfamily. CbbY/CbbZ/Gph/YieH family.</text>
</comment>
<dbReference type="NCBIfam" id="TIGR01509">
    <property type="entry name" value="HAD-SF-IA-v3"/>
    <property type="match status" value="1"/>
</dbReference>
<evidence type="ECO:0000256" key="4">
    <source>
        <dbReference type="ARBA" id="ARBA00022842"/>
    </source>
</evidence>
<evidence type="ECO:0000313" key="14">
    <source>
        <dbReference type="EMBL" id="MDK7063343.1"/>
    </source>
</evidence>
<evidence type="ECO:0000313" key="15">
    <source>
        <dbReference type="Proteomes" id="UP001237784"/>
    </source>
</evidence>
<feature type="binding site" evidence="12">
    <location>
        <position position="170"/>
    </location>
    <ligand>
        <name>Mg(2+)</name>
        <dbReference type="ChEBI" id="CHEBI:18420"/>
    </ligand>
</feature>
<dbReference type="PANTHER" id="PTHR46193">
    <property type="entry name" value="6-PHOSPHOGLUCONATE PHOSPHATASE"/>
    <property type="match status" value="1"/>
</dbReference>
<evidence type="ECO:0000256" key="6">
    <source>
        <dbReference type="ARBA" id="ARBA00023277"/>
    </source>
</evidence>
<dbReference type="SFLD" id="SFLDS00003">
    <property type="entry name" value="Haloacid_Dehalogenase"/>
    <property type="match status" value="1"/>
</dbReference>
<dbReference type="SFLD" id="SFLDG01129">
    <property type="entry name" value="C1.5:_HAD__Beta-PGM__Phosphata"/>
    <property type="match status" value="1"/>
</dbReference>
<dbReference type="EMBL" id="JASOME010000002">
    <property type="protein sequence ID" value="MDK7063343.1"/>
    <property type="molecule type" value="Genomic_DNA"/>
</dbReference>
<dbReference type="GO" id="GO:0005975">
    <property type="term" value="P:carbohydrate metabolic process"/>
    <property type="evidence" value="ECO:0007669"/>
    <property type="project" value="InterPro"/>
</dbReference>
<evidence type="ECO:0000256" key="8">
    <source>
        <dbReference type="ARBA" id="ARBA00044968"/>
    </source>
</evidence>
<evidence type="ECO:0000256" key="10">
    <source>
        <dbReference type="PIRSR" id="PIRSR610972-1"/>
    </source>
</evidence>
<dbReference type="RefSeq" id="WP_014554352.1">
    <property type="nucleotide sequence ID" value="NZ_CP083173.1"/>
</dbReference>
<keyword evidence="3 12" id="KW-0479">Metal-binding</keyword>
<feature type="site" description="Important for catalytic activity and assists the phosphoryl transfer reaction to Asp8 by balancing charge and orienting the reacting groups" evidence="13">
    <location>
        <position position="146"/>
    </location>
</feature>
<comment type="caution">
    <text evidence="14">The sequence shown here is derived from an EMBL/GenBank/DDBJ whole genome shotgun (WGS) entry which is preliminary data.</text>
</comment>
<keyword evidence="6" id="KW-0119">Carbohydrate metabolism</keyword>
<accession>A0AAW6Y0N3</accession>
<dbReference type="Gene3D" id="1.10.150.240">
    <property type="entry name" value="Putative phosphatase, domain 2"/>
    <property type="match status" value="1"/>
</dbReference>
<dbReference type="NCBIfam" id="TIGR02009">
    <property type="entry name" value="PGMB-YQAB-SF"/>
    <property type="match status" value="1"/>
</dbReference>
<comment type="catalytic activity">
    <reaction evidence="7">
        <text>beta-D-glucose 1-phosphate = beta-D-glucose 6-phosphate</text>
        <dbReference type="Rhea" id="RHEA:20113"/>
        <dbReference type="ChEBI" id="CHEBI:57684"/>
        <dbReference type="ChEBI" id="CHEBI:58247"/>
        <dbReference type="EC" id="5.4.2.6"/>
    </reaction>
</comment>
<proteinExistence type="inferred from homology"/>